<organism evidence="7 8">
    <name type="scientific">Mesorhizobium retamae</name>
    <dbReference type="NCBI Taxonomy" id="2912854"/>
    <lineage>
        <taxon>Bacteria</taxon>
        <taxon>Pseudomonadati</taxon>
        <taxon>Pseudomonadota</taxon>
        <taxon>Alphaproteobacteria</taxon>
        <taxon>Hyphomicrobiales</taxon>
        <taxon>Phyllobacteriaceae</taxon>
        <taxon>Mesorhizobium</taxon>
    </lineage>
</organism>
<comment type="similarity">
    <text evidence="5">Belongs to the L2HGDH family.</text>
</comment>
<dbReference type="NCBIfam" id="NF008726">
    <property type="entry name" value="PRK11728.1"/>
    <property type="match status" value="1"/>
</dbReference>
<dbReference type="RefSeq" id="WP_239363176.1">
    <property type="nucleotide sequence ID" value="NZ_JAKREW010000004.1"/>
</dbReference>
<keyword evidence="2" id="KW-0285">Flavoprotein</keyword>
<dbReference type="EMBL" id="JAKREW010000004">
    <property type="protein sequence ID" value="MCG7504855.1"/>
    <property type="molecule type" value="Genomic_DNA"/>
</dbReference>
<dbReference type="Gene3D" id="3.50.50.60">
    <property type="entry name" value="FAD/NAD(P)-binding domain"/>
    <property type="match status" value="1"/>
</dbReference>
<reference evidence="7 8" key="1">
    <citation type="submission" date="2022-02" db="EMBL/GenBank/DDBJ databases">
        <title>Draft genome sequence of Mezorhizobium retamae strain IRAMC:0171 isolated from Retama raetam nodules.</title>
        <authorList>
            <person name="Bengaied R."/>
            <person name="Sbissi I."/>
            <person name="Huber K."/>
            <person name="Ghodbane F."/>
            <person name="Nouioui I."/>
            <person name="Tarhouni M."/>
            <person name="Gtari M."/>
        </authorList>
    </citation>
    <scope>NUCLEOTIDE SEQUENCE [LARGE SCALE GENOMIC DNA]</scope>
    <source>
        <strain evidence="7 8">IRAMC:0171</strain>
    </source>
</reference>
<proteinExistence type="inferred from homology"/>
<dbReference type="GO" id="GO:0016491">
    <property type="term" value="F:oxidoreductase activity"/>
    <property type="evidence" value="ECO:0007669"/>
    <property type="project" value="UniProtKB-KW"/>
</dbReference>
<evidence type="ECO:0000256" key="5">
    <source>
        <dbReference type="ARBA" id="ARBA00037941"/>
    </source>
</evidence>
<gene>
    <name evidence="7" type="primary">lhgO</name>
    <name evidence="7" type="ORF">L4923_07455</name>
</gene>
<evidence type="ECO:0000256" key="1">
    <source>
        <dbReference type="ARBA" id="ARBA00001974"/>
    </source>
</evidence>
<dbReference type="InterPro" id="IPR006076">
    <property type="entry name" value="FAD-dep_OxRdtase"/>
</dbReference>
<name>A0ABS9QBS4_9HYPH</name>
<protein>
    <submittedName>
        <fullName evidence="7">L-2-hydroxyglutarate oxidase</fullName>
        <ecNumber evidence="7">1.1.3.-</ecNumber>
    </submittedName>
</protein>
<dbReference type="Pfam" id="PF01266">
    <property type="entry name" value="DAO"/>
    <property type="match status" value="1"/>
</dbReference>
<dbReference type="Gene3D" id="3.30.9.10">
    <property type="entry name" value="D-Amino Acid Oxidase, subunit A, domain 2"/>
    <property type="match status" value="1"/>
</dbReference>
<sequence>MTFDYCVVGGGIVGLATAMRLLETYPGSSLILLEKEEALGKHQTGHNSGVIHAGIYYPPGSLKAELCRRGADATKAFCQENGIRFDVCGKLLVATSALEMQRMEALYERSKRNTIEVHRVSDGELKEREPNIRGLGALFVPSTGIVSYADVCEAMGHRIKVLGGEIRLSTRVTGIREAAGCVDITSAGENWQVRKLVVCGGLQSDRLAVLAGLSIEHRIIPFRGEYYRLPAARNGIVRHLIYPVPDPALPFLGVHLTRMIDGSVTVGPNAVIGFAREGYPRLSFNVSDLADYALFPGFWKTVFANRGSALKELRNSFWKPGYLEECRKYCPSLNLADLLPHEAGIRAQAVRKDGALIHDFLFAQTDRMLHVCNAPSPAATSALPIAEMIVKRLVDRRHVGIAAS</sequence>
<dbReference type="SUPFAM" id="SSF51905">
    <property type="entry name" value="FAD/NAD(P)-binding domain"/>
    <property type="match status" value="1"/>
</dbReference>
<dbReference type="PANTHER" id="PTHR43104">
    <property type="entry name" value="L-2-HYDROXYGLUTARATE DEHYDROGENASE, MITOCHONDRIAL"/>
    <property type="match status" value="1"/>
</dbReference>
<evidence type="ECO:0000256" key="4">
    <source>
        <dbReference type="ARBA" id="ARBA00023002"/>
    </source>
</evidence>
<keyword evidence="3" id="KW-0274">FAD</keyword>
<evidence type="ECO:0000259" key="6">
    <source>
        <dbReference type="Pfam" id="PF01266"/>
    </source>
</evidence>
<evidence type="ECO:0000256" key="3">
    <source>
        <dbReference type="ARBA" id="ARBA00022827"/>
    </source>
</evidence>
<dbReference type="InterPro" id="IPR036188">
    <property type="entry name" value="FAD/NAD-bd_sf"/>
</dbReference>
<comment type="cofactor">
    <cofactor evidence="1">
        <name>FAD</name>
        <dbReference type="ChEBI" id="CHEBI:57692"/>
    </cofactor>
</comment>
<evidence type="ECO:0000256" key="2">
    <source>
        <dbReference type="ARBA" id="ARBA00022630"/>
    </source>
</evidence>
<keyword evidence="4 7" id="KW-0560">Oxidoreductase</keyword>
<evidence type="ECO:0000313" key="7">
    <source>
        <dbReference type="EMBL" id="MCG7504855.1"/>
    </source>
</evidence>
<dbReference type="Proteomes" id="UP001201701">
    <property type="component" value="Unassembled WGS sequence"/>
</dbReference>
<feature type="domain" description="FAD dependent oxidoreductase" evidence="6">
    <location>
        <begin position="4"/>
        <end position="391"/>
    </location>
</feature>
<accession>A0ABS9QBS4</accession>
<evidence type="ECO:0000313" key="8">
    <source>
        <dbReference type="Proteomes" id="UP001201701"/>
    </source>
</evidence>
<dbReference type="PANTHER" id="PTHR43104:SF2">
    <property type="entry name" value="L-2-HYDROXYGLUTARATE DEHYDROGENASE, MITOCHONDRIAL"/>
    <property type="match status" value="1"/>
</dbReference>
<comment type="caution">
    <text evidence="7">The sequence shown here is derived from an EMBL/GenBank/DDBJ whole genome shotgun (WGS) entry which is preliminary data.</text>
</comment>
<dbReference type="EC" id="1.1.3.-" evidence="7"/>
<keyword evidence="8" id="KW-1185">Reference proteome</keyword>